<sequence length="81" mass="8713">MRASDISANGQSGADWAFTGHETQRHVCTAGEGTALCCDQRVPQHPRPLQATEKGERAAVCGDYRSDWGKKATATPSPRVE</sequence>
<comment type="caution">
    <text evidence="1">The sequence shown here is derived from an EMBL/GenBank/DDBJ whole genome shotgun (WGS) entry which is preliminary data.</text>
</comment>
<dbReference type="Proteomes" id="UP001066276">
    <property type="component" value="Chromosome 1_2"/>
</dbReference>
<gene>
    <name evidence="1" type="ORF">NDU88_006801</name>
</gene>
<dbReference type="AlphaFoldDB" id="A0AAV7WFQ1"/>
<keyword evidence="2" id="KW-1185">Reference proteome</keyword>
<proteinExistence type="predicted"/>
<accession>A0AAV7WFQ1</accession>
<reference evidence="1" key="1">
    <citation type="journal article" date="2022" name="bioRxiv">
        <title>Sequencing and chromosome-scale assembly of the giantPleurodeles waltlgenome.</title>
        <authorList>
            <person name="Brown T."/>
            <person name="Elewa A."/>
            <person name="Iarovenko S."/>
            <person name="Subramanian E."/>
            <person name="Araus A.J."/>
            <person name="Petzold A."/>
            <person name="Susuki M."/>
            <person name="Suzuki K.-i.T."/>
            <person name="Hayashi T."/>
            <person name="Toyoda A."/>
            <person name="Oliveira C."/>
            <person name="Osipova E."/>
            <person name="Leigh N.D."/>
            <person name="Simon A."/>
            <person name="Yun M.H."/>
        </authorList>
    </citation>
    <scope>NUCLEOTIDE SEQUENCE</scope>
    <source>
        <strain evidence="1">20211129_DDA</strain>
        <tissue evidence="1">Liver</tissue>
    </source>
</reference>
<dbReference type="EMBL" id="JANPWB010000002">
    <property type="protein sequence ID" value="KAJ1211441.1"/>
    <property type="molecule type" value="Genomic_DNA"/>
</dbReference>
<evidence type="ECO:0000313" key="2">
    <source>
        <dbReference type="Proteomes" id="UP001066276"/>
    </source>
</evidence>
<protein>
    <submittedName>
        <fullName evidence="1">Uncharacterized protein</fullName>
    </submittedName>
</protein>
<organism evidence="1 2">
    <name type="scientific">Pleurodeles waltl</name>
    <name type="common">Iberian ribbed newt</name>
    <dbReference type="NCBI Taxonomy" id="8319"/>
    <lineage>
        <taxon>Eukaryota</taxon>
        <taxon>Metazoa</taxon>
        <taxon>Chordata</taxon>
        <taxon>Craniata</taxon>
        <taxon>Vertebrata</taxon>
        <taxon>Euteleostomi</taxon>
        <taxon>Amphibia</taxon>
        <taxon>Batrachia</taxon>
        <taxon>Caudata</taxon>
        <taxon>Salamandroidea</taxon>
        <taxon>Salamandridae</taxon>
        <taxon>Pleurodelinae</taxon>
        <taxon>Pleurodeles</taxon>
    </lineage>
</organism>
<evidence type="ECO:0000313" key="1">
    <source>
        <dbReference type="EMBL" id="KAJ1211441.1"/>
    </source>
</evidence>
<name>A0AAV7WFQ1_PLEWA</name>